<comment type="caution">
    <text evidence="1">The sequence shown here is derived from an EMBL/GenBank/DDBJ whole genome shotgun (WGS) entry which is preliminary data.</text>
</comment>
<keyword evidence="2" id="KW-1185">Reference proteome</keyword>
<organism evidence="1 2">
    <name type="scientific">Ambrosiozyma monospora</name>
    <name type="common">Yeast</name>
    <name type="synonym">Endomycopsis monosporus</name>
    <dbReference type="NCBI Taxonomy" id="43982"/>
    <lineage>
        <taxon>Eukaryota</taxon>
        <taxon>Fungi</taxon>
        <taxon>Dikarya</taxon>
        <taxon>Ascomycota</taxon>
        <taxon>Saccharomycotina</taxon>
        <taxon>Pichiomycetes</taxon>
        <taxon>Pichiales</taxon>
        <taxon>Pichiaceae</taxon>
        <taxon>Ambrosiozyma</taxon>
    </lineage>
</organism>
<sequence length="74" mass="8669">MALQTPDSRAKPVNHDPDFTDWNYPGELRMILMILNVRSYDTQHFKVHACVNISTLHGLHDYKLKIQQPLATWH</sequence>
<gene>
    <name evidence="1" type="ORF">Amon01_000491700</name>
</gene>
<accession>A0A9W6Z099</accession>
<dbReference type="AlphaFoldDB" id="A0A9W6Z099"/>
<protein>
    <submittedName>
        <fullName evidence="1">Unnamed protein product</fullName>
    </submittedName>
</protein>
<evidence type="ECO:0000313" key="2">
    <source>
        <dbReference type="Proteomes" id="UP001165063"/>
    </source>
</evidence>
<reference evidence="1" key="1">
    <citation type="submission" date="2023-04" db="EMBL/GenBank/DDBJ databases">
        <title>Ambrosiozyma monospora NBRC 1965.</title>
        <authorList>
            <person name="Ichikawa N."/>
            <person name="Sato H."/>
            <person name="Tonouchi N."/>
        </authorList>
    </citation>
    <scope>NUCLEOTIDE SEQUENCE</scope>
    <source>
        <strain evidence="1">NBRC 1965</strain>
    </source>
</reference>
<dbReference type="Proteomes" id="UP001165063">
    <property type="component" value="Unassembled WGS sequence"/>
</dbReference>
<proteinExistence type="predicted"/>
<name>A0A9W6Z099_AMBMO</name>
<dbReference type="EMBL" id="BSXU01002524">
    <property type="protein sequence ID" value="GMG38211.1"/>
    <property type="molecule type" value="Genomic_DNA"/>
</dbReference>
<evidence type="ECO:0000313" key="1">
    <source>
        <dbReference type="EMBL" id="GMG38211.1"/>
    </source>
</evidence>